<name>A0AAX6BT84_PRIMG</name>
<evidence type="ECO:0000259" key="4">
    <source>
        <dbReference type="Pfam" id="PF03389"/>
    </source>
</evidence>
<dbReference type="AlphaFoldDB" id="A0AAX6BT84"/>
<evidence type="ECO:0000313" key="6">
    <source>
        <dbReference type="EMBL" id="GMG76934.1"/>
    </source>
</evidence>
<dbReference type="NCBIfam" id="NF041496">
    <property type="entry name" value="MobQ"/>
    <property type="match status" value="1"/>
</dbReference>
<dbReference type="Pfam" id="PF03389">
    <property type="entry name" value="MobA_MobL"/>
    <property type="match status" value="1"/>
</dbReference>
<evidence type="ECO:0000256" key="3">
    <source>
        <dbReference type="SAM" id="MobiDB-lite"/>
    </source>
</evidence>
<sequence length="673" mass="78777">MAIYHYNMQMIKRSEGRNAVACAAYRSGETLVDESTGFTKDYPRDVQPIAFILAPENAPKWVYDRQKLWSEVEKVEKRKDSQLAREINIALPVELSNEQQEKLVREFVSDNFVSNGMIADVAIHRDDINNPHFHVMLTTRHIDENGFGKKAREWNPSFKNVQNGRGFVAETNTIIHAREMWAKYANQSLADAGIEQRITHLKLEDGTLKLIPTKHLGPTANAMEKRGIKTDVGDLNREIKKHNAEVLSFHERKKELEKEKEQQREFDSLTPDEKVAIKNAAKEMKKYVDYDICDERLEQLNNWETSVERKLSLNPNDINLNKQLKTIHEQREVVKNAMKAFENEANRYLIAKFDASLVNEFTPDEQRYIYDYIQKYGEVEESNLKHIVARYDDEQSLKSVSKFMKQDVTYDSLKTEIDKLHLWKNSIDRKQAELITAYENSSNKEMFEKDHSQEFKDVFAQEESYEKKKIIIEKAFEVLERQMIMKFALVYPEYPYISDMKPEAAKHILDLNAYYGKTIPLNEISNIQNQPRFTFDERKEIHESIQELKEVQKMIRSFSKEDSPEAQENLPLLQSYSTQQKEAFLAKYDIDITDPVFIRLFMEECKHQRDPFIEIDGLTYLDNNTNNPLMSNNILGDIITALEQAERDADQRTQERQRMGKGRGKRRNIGLDL</sequence>
<evidence type="ECO:0000256" key="2">
    <source>
        <dbReference type="ARBA" id="ARBA00022971"/>
    </source>
</evidence>
<feature type="compositionally biased region" description="Basic and acidic residues" evidence="3">
    <location>
        <begin position="646"/>
        <end position="658"/>
    </location>
</feature>
<dbReference type="InterPro" id="IPR005053">
    <property type="entry name" value="MobA_MobL"/>
</dbReference>
<accession>A0AAX6BT84</accession>
<protein>
    <submittedName>
        <fullName evidence="6">MobQ family relaxase</fullName>
    </submittedName>
</protein>
<dbReference type="RefSeq" id="WP_310876666.1">
    <property type="nucleotide sequence ID" value="NZ_BSYK01000004.1"/>
</dbReference>
<dbReference type="EMBL" id="BSYK01000004">
    <property type="protein sequence ID" value="GMG76934.1"/>
    <property type="molecule type" value="Genomic_DNA"/>
</dbReference>
<evidence type="ECO:0000259" key="5">
    <source>
        <dbReference type="Pfam" id="PF18208"/>
    </source>
</evidence>
<proteinExistence type="inferred from homology"/>
<gene>
    <name evidence="6" type="primary">mobQ</name>
    <name evidence="6" type="ORF">ShirakiTB12_54030</name>
</gene>
<dbReference type="Proteomes" id="UP001165240">
    <property type="component" value="Unassembled WGS sequence"/>
</dbReference>
<comment type="similarity">
    <text evidence="1">Belongs to the MobA/MobL family.</text>
</comment>
<feature type="region of interest" description="Disordered" evidence="3">
    <location>
        <begin position="646"/>
        <end position="673"/>
    </location>
</feature>
<feature type="domain" description="Nicking enzyme C-terminal middle helical" evidence="5">
    <location>
        <begin position="270"/>
        <end position="371"/>
    </location>
</feature>
<evidence type="ECO:0000256" key="1">
    <source>
        <dbReference type="ARBA" id="ARBA00010873"/>
    </source>
</evidence>
<feature type="compositionally biased region" description="Basic residues" evidence="3">
    <location>
        <begin position="659"/>
        <end position="673"/>
    </location>
</feature>
<comment type="caution">
    <text evidence="6">The sequence shown here is derived from an EMBL/GenBank/DDBJ whole genome shotgun (WGS) entry which is preliminary data.</text>
</comment>
<organism evidence="6 7">
    <name type="scientific">Priestia megaterium</name>
    <name type="common">Bacillus megaterium</name>
    <dbReference type="NCBI Taxonomy" id="1404"/>
    <lineage>
        <taxon>Bacteria</taxon>
        <taxon>Bacillati</taxon>
        <taxon>Bacillota</taxon>
        <taxon>Bacilli</taxon>
        <taxon>Bacillales</taxon>
        <taxon>Bacillaceae</taxon>
        <taxon>Priestia</taxon>
    </lineage>
</organism>
<reference evidence="6" key="1">
    <citation type="journal article" date="2024" name="Appl Microbiol">
        <title>Effect of kuratsuki Bacillus and Priestia on Taste of Sake.</title>
        <authorList>
            <person name="Kobayashi K."/>
            <person name="Nishida H."/>
        </authorList>
    </citation>
    <scope>NUCLEOTIDE SEQUENCE</scope>
    <source>
        <strain evidence="6">B-12</strain>
    </source>
</reference>
<dbReference type="InterPro" id="IPR040834">
    <property type="entry name" value="NES_C_h"/>
</dbReference>
<keyword evidence="2" id="KW-0184">Conjugation</keyword>
<dbReference type="Gene3D" id="3.30.930.30">
    <property type="match status" value="1"/>
</dbReference>
<dbReference type="Pfam" id="PF18208">
    <property type="entry name" value="NES_C_h"/>
    <property type="match status" value="1"/>
</dbReference>
<evidence type="ECO:0000313" key="7">
    <source>
        <dbReference type="Proteomes" id="UP001165240"/>
    </source>
</evidence>
<feature type="domain" description="MobA/MobL protein" evidence="4">
    <location>
        <begin position="17"/>
        <end position="226"/>
    </location>
</feature>